<dbReference type="InterPro" id="IPR017923">
    <property type="entry name" value="TFIIS_N"/>
</dbReference>
<dbReference type="Gene3D" id="1.20.930.10">
    <property type="entry name" value="Conserved domain common to transcription factors TFIIS, elongin A, CRSP70"/>
    <property type="match status" value="1"/>
</dbReference>
<gene>
    <name evidence="7" type="primary">LOC120273225</name>
</gene>
<evidence type="ECO:0000256" key="2">
    <source>
        <dbReference type="ARBA" id="ARBA00023242"/>
    </source>
</evidence>
<keyword evidence="6" id="KW-1185">Reference proteome</keyword>
<comment type="subcellular location">
    <subcellularLocation>
        <location evidence="1 3">Nucleus</location>
    </subcellularLocation>
</comment>
<evidence type="ECO:0000256" key="4">
    <source>
        <dbReference type="SAM" id="MobiDB-lite"/>
    </source>
</evidence>
<dbReference type="SUPFAM" id="SSF47676">
    <property type="entry name" value="Conserved domain common to transcription factors TFIIS, elongin A, CRSP70"/>
    <property type="match status" value="1"/>
</dbReference>
<dbReference type="RefSeq" id="XP_039135790.1">
    <property type="nucleotide sequence ID" value="XM_039279856.1"/>
</dbReference>
<dbReference type="SMART" id="SM00509">
    <property type="entry name" value="TFS2N"/>
    <property type="match status" value="1"/>
</dbReference>
<sequence length="383" mass="44022">MGRLPARSMQRWMEAFHSSGKDIFEFIKHAILIAALYHPGEFQLRRDRFAEMLFATREMGDDGGVKTEVLKKLDEESWILKEVLRIKEVISNELESENVLLKSLRQLKLIAVSMETLYITEIGKAVNALRRATHSEKIKRLAQSLILGWRSIVDDWISATSAIAGNSLAIEKSLPSPPLDVEASNARAKPVCEFFNYIYGNESKFNWTNIQNESSSGHEADPLAQRKDTMQYMNADIASGSKIETNQVCFRSPNTEIKAKQPEGSGDQNKKLKESEEEALAEAKFERTKQKLHEIYENNAKKKRRTIPLLKLDEIPKFTLKEHHARFPRSRLKKMKMMMKKKHNVPSQDLVSEVIIEADSYRLIIYIVLLTVMDESVRKTLHY</sequence>
<dbReference type="GO" id="GO:0005634">
    <property type="term" value="C:nucleus"/>
    <property type="evidence" value="ECO:0007669"/>
    <property type="project" value="UniProtKB-SubCell"/>
</dbReference>
<dbReference type="PANTHER" id="PTHR46554">
    <property type="entry name" value="MEDIATOR OF RNA POLYMERASE II TRANSCRIPTION SUBUNIT 26A-RELATED"/>
    <property type="match status" value="1"/>
</dbReference>
<protein>
    <submittedName>
        <fullName evidence="7">Probable mediator of RNA polymerase II transcription subunit 26b</fullName>
    </submittedName>
</protein>
<evidence type="ECO:0000313" key="7">
    <source>
        <dbReference type="RefSeq" id="XP_039135790.1"/>
    </source>
</evidence>
<dbReference type="PANTHER" id="PTHR46554:SF5">
    <property type="entry name" value="OS10G0327400 PROTEIN"/>
    <property type="match status" value="1"/>
</dbReference>
<dbReference type="InterPro" id="IPR035441">
    <property type="entry name" value="TFIIS/LEDGF_dom_sf"/>
</dbReference>
<dbReference type="GeneID" id="120273225"/>
<dbReference type="Pfam" id="PF08711">
    <property type="entry name" value="Med26"/>
    <property type="match status" value="1"/>
</dbReference>
<feature type="domain" description="TFIIS N-terminal" evidence="5">
    <location>
        <begin position="81"/>
        <end position="156"/>
    </location>
</feature>
<keyword evidence="2 3" id="KW-0539">Nucleus</keyword>
<evidence type="ECO:0000313" key="6">
    <source>
        <dbReference type="Proteomes" id="UP001515500"/>
    </source>
</evidence>
<feature type="region of interest" description="Disordered" evidence="4">
    <location>
        <begin position="253"/>
        <end position="276"/>
    </location>
</feature>
<evidence type="ECO:0000259" key="5">
    <source>
        <dbReference type="PROSITE" id="PS51319"/>
    </source>
</evidence>
<dbReference type="AlphaFoldDB" id="A0AB40C7J1"/>
<dbReference type="PROSITE" id="PS51319">
    <property type="entry name" value="TFIIS_N"/>
    <property type="match status" value="1"/>
</dbReference>
<dbReference type="InterPro" id="IPR003617">
    <property type="entry name" value="TFIIS/CRSP70_N_sub"/>
</dbReference>
<evidence type="ECO:0000256" key="3">
    <source>
        <dbReference type="PROSITE-ProRule" id="PRU00649"/>
    </source>
</evidence>
<reference evidence="7" key="1">
    <citation type="submission" date="2025-08" db="UniProtKB">
        <authorList>
            <consortium name="RefSeq"/>
        </authorList>
    </citation>
    <scope>IDENTIFICATION</scope>
</reference>
<dbReference type="CDD" id="cd00183">
    <property type="entry name" value="TFIIS_I"/>
    <property type="match status" value="1"/>
</dbReference>
<dbReference type="Proteomes" id="UP001515500">
    <property type="component" value="Chromosome 12"/>
</dbReference>
<accession>A0AB40C7J1</accession>
<proteinExistence type="predicted"/>
<name>A0AB40C7J1_DIOCR</name>
<evidence type="ECO:0000256" key="1">
    <source>
        <dbReference type="ARBA" id="ARBA00004123"/>
    </source>
</evidence>
<organism evidence="6 7">
    <name type="scientific">Dioscorea cayennensis subsp. rotundata</name>
    <name type="common">White Guinea yam</name>
    <name type="synonym">Dioscorea rotundata</name>
    <dbReference type="NCBI Taxonomy" id="55577"/>
    <lineage>
        <taxon>Eukaryota</taxon>
        <taxon>Viridiplantae</taxon>
        <taxon>Streptophyta</taxon>
        <taxon>Embryophyta</taxon>
        <taxon>Tracheophyta</taxon>
        <taxon>Spermatophyta</taxon>
        <taxon>Magnoliopsida</taxon>
        <taxon>Liliopsida</taxon>
        <taxon>Dioscoreales</taxon>
        <taxon>Dioscoreaceae</taxon>
        <taxon>Dioscorea</taxon>
    </lineage>
</organism>